<gene>
    <name evidence="3" type="ORF">A0U93_11310</name>
</gene>
<evidence type="ECO:0000313" key="3">
    <source>
        <dbReference type="EMBL" id="AQS88429.1"/>
    </source>
</evidence>
<dbReference type="EMBL" id="CP014691">
    <property type="protein sequence ID" value="AQS88429.1"/>
    <property type="molecule type" value="Genomic_DNA"/>
</dbReference>
<feature type="region of interest" description="Disordered" evidence="2">
    <location>
        <begin position="172"/>
        <end position="198"/>
    </location>
</feature>
<protein>
    <submittedName>
        <fullName evidence="3">Uncharacterized protein</fullName>
    </submittedName>
</protein>
<evidence type="ECO:0000256" key="1">
    <source>
        <dbReference type="SAM" id="Coils"/>
    </source>
</evidence>
<accession>A0A1U9KRU1</accession>
<dbReference type="KEGG" id="nch:A0U93_11310"/>
<dbReference type="AlphaFoldDB" id="A0A1U9KRU1"/>
<keyword evidence="4" id="KW-1185">Reference proteome</keyword>
<feature type="coiled-coil region" evidence="1">
    <location>
        <begin position="99"/>
        <end position="140"/>
    </location>
</feature>
<proteinExistence type="predicted"/>
<name>A0A1U9KRU1_9PROT</name>
<keyword evidence="1" id="KW-0175">Coiled coil</keyword>
<reference evidence="3 4" key="1">
    <citation type="submission" date="2016-03" db="EMBL/GenBank/DDBJ databases">
        <title>Acetic acid bacteria sequencing.</title>
        <authorList>
            <person name="Brandt J."/>
            <person name="Jakob F."/>
            <person name="Vogel R.F."/>
        </authorList>
    </citation>
    <scope>NUCLEOTIDE SEQUENCE [LARGE SCALE GENOMIC DNA]</scope>
    <source>
        <strain evidence="3 4">NBRC 101099</strain>
    </source>
</reference>
<feature type="region of interest" description="Disordered" evidence="2">
    <location>
        <begin position="18"/>
        <end position="70"/>
    </location>
</feature>
<organism evidence="3 4">
    <name type="scientific">Neoasaia chiangmaiensis</name>
    <dbReference type="NCBI Taxonomy" id="320497"/>
    <lineage>
        <taxon>Bacteria</taxon>
        <taxon>Pseudomonadati</taxon>
        <taxon>Pseudomonadota</taxon>
        <taxon>Alphaproteobacteria</taxon>
        <taxon>Acetobacterales</taxon>
        <taxon>Acetobacteraceae</taxon>
        <taxon>Neoasaia</taxon>
    </lineage>
</organism>
<evidence type="ECO:0000256" key="2">
    <source>
        <dbReference type="SAM" id="MobiDB-lite"/>
    </source>
</evidence>
<dbReference type="Proteomes" id="UP000188604">
    <property type="component" value="Chromosome"/>
</dbReference>
<sequence>MSANRADAFNFNIDYEVTGVNDNPDAEMRRSTSEVSDQDLSEDALRQALARLGSTRKRATNSPNPRPTLENRRRRFVQDGQVVVEHHASRHTVRGNGPSTEDQEEIERLKNLVKLEQRRCEDGQRQLHDVQVQLRSLETRVAHADLHVKELQDFVRDRDAKIAVLTAQIAARAKPANQDEEPVERRSPGRPRIRPAPVEVAARDDGEPEPVKWWIKA</sequence>
<evidence type="ECO:0000313" key="4">
    <source>
        <dbReference type="Proteomes" id="UP000188604"/>
    </source>
</evidence>